<feature type="transmembrane region" description="Helical" evidence="2">
    <location>
        <begin position="486"/>
        <end position="508"/>
    </location>
</feature>
<name>A0A3R6EZK0_9BACT</name>
<feature type="chain" id="PRO_5044084783" evidence="3">
    <location>
        <begin position="20"/>
        <end position="685"/>
    </location>
</feature>
<keyword evidence="3" id="KW-0732">Signal</keyword>
<dbReference type="Gene3D" id="1.10.10.10">
    <property type="entry name" value="Winged helix-like DNA-binding domain superfamily/Winged helix DNA-binding domain"/>
    <property type="match status" value="1"/>
</dbReference>
<evidence type="ECO:0000256" key="2">
    <source>
        <dbReference type="SAM" id="Phobius"/>
    </source>
</evidence>
<organism evidence="7 8">
    <name type="scientific">Parabacteroides merdae</name>
    <dbReference type="NCBI Taxonomy" id="46503"/>
    <lineage>
        <taxon>Bacteria</taxon>
        <taxon>Pseudomonadati</taxon>
        <taxon>Bacteroidota</taxon>
        <taxon>Bacteroidia</taxon>
        <taxon>Bacteroidales</taxon>
        <taxon>Tannerellaceae</taxon>
        <taxon>Parabacteroides</taxon>
    </lineage>
</organism>
<dbReference type="Proteomes" id="UP001055114">
    <property type="component" value="Unassembled WGS sequence"/>
</dbReference>
<accession>A0A3R6EZK0</accession>
<feature type="signal peptide" evidence="3">
    <location>
        <begin position="1"/>
        <end position="19"/>
    </location>
</feature>
<dbReference type="InterPro" id="IPR016032">
    <property type="entry name" value="Sig_transdc_resp-reg_C-effctor"/>
</dbReference>
<dbReference type="SUPFAM" id="SSF63829">
    <property type="entry name" value="Calcium-dependent phosphotriesterase"/>
    <property type="match status" value="1"/>
</dbReference>
<dbReference type="Proteomes" id="UP000448908">
    <property type="component" value="Unassembled WGS sequence"/>
</dbReference>
<keyword evidence="2" id="KW-1133">Transmembrane helix</keyword>
<protein>
    <submittedName>
        <fullName evidence="7">Transcriptional regulator</fullName>
    </submittedName>
</protein>
<evidence type="ECO:0000259" key="4">
    <source>
        <dbReference type="SMART" id="SM00421"/>
    </source>
</evidence>
<reference evidence="7 8" key="1">
    <citation type="submission" date="2018-08" db="EMBL/GenBank/DDBJ databases">
        <title>A genome reference for cultivated species of the human gut microbiota.</title>
        <authorList>
            <person name="Zou Y."/>
            <person name="Xue W."/>
            <person name="Luo G."/>
        </authorList>
    </citation>
    <scope>NUCLEOTIDE SEQUENCE [LARGE SCALE GENOMIC DNA]</scope>
    <source>
        <strain evidence="7 8">AM34-17</strain>
    </source>
</reference>
<proteinExistence type="predicted"/>
<dbReference type="SMART" id="SM00421">
    <property type="entry name" value="HTH_LUXR"/>
    <property type="match status" value="1"/>
</dbReference>
<keyword evidence="2" id="KW-0472">Membrane</keyword>
<dbReference type="Gene3D" id="2.60.40.10">
    <property type="entry name" value="Immunoglobulins"/>
    <property type="match status" value="1"/>
</dbReference>
<dbReference type="GeneID" id="49203397"/>
<evidence type="ECO:0000256" key="1">
    <source>
        <dbReference type="SAM" id="Coils"/>
    </source>
</evidence>
<sequence length="685" mass="78453">MYRLLTILISFLFTAHAMRASVAIPYVFVKNYTVDDYKASCQNWGFSLTPDGMLYVANNSGLLAFDGNTWKLYSLPGQEEVTGVTNYNDTIYTRNETMLGSWTYDKDGILRYHPLDTVPPEIRFTPPPVEIPFTLPKEIQDAQPSAFATNGTLFFIGTLTQGLYITDSDGTILQHLSLQNQLQDNIVRFICVQDNRQIWVALDNGLSQISFDPPITLLGKRSEIGKLVNAGLDGEELYIQTNLGYFKRSLGATSPFIAVSKAEAQPCFRIEKDPAPTVKKLFRDTEAVGVFADAEHVYPAGDNLYWLSIENEAGLFHVADGIGTLKCRLLFDNYNMNLVTRGKRIIPLNDSLVLVSAMQGTLLVNIRELIGNSLGSTPLKVSGLEYVDASGIHHLPINTQRISLPHNFQEFNVWAGTTIFTSNHQISYKIEGVSSDWSAWQHDGKITFLQLPEGRYELKVRKYVIKGPYPELTLPIEVRPPWYNTVWAWLVYITLVWFLVQAVLRYNLKNLHKEEQEKAEAERQAEQQQMQVIKNRMLEAELQNKNNELTLQTTALVKRNQAIQSLLEELEKQKETLGERYPNKLYIRMKTLMEETLNNQADWVLFESYFNSTHQNFMDRLRQRYSDLTTGDLRICCLLRMNLSTKEIASLMNVSVRAIELRRYRLRKRLELEGDTNLVDFLMNF</sequence>
<evidence type="ECO:0000313" key="5">
    <source>
        <dbReference type="EMBL" id="GKH72802.1"/>
    </source>
</evidence>
<evidence type="ECO:0000313" key="8">
    <source>
        <dbReference type="Proteomes" id="UP000286260"/>
    </source>
</evidence>
<dbReference type="InterPro" id="IPR000792">
    <property type="entry name" value="Tscrpt_reg_LuxR_C"/>
</dbReference>
<dbReference type="Proteomes" id="UP000286260">
    <property type="component" value="Unassembled WGS sequence"/>
</dbReference>
<dbReference type="EMBL" id="BQNZ01000002">
    <property type="protein sequence ID" value="GKH72802.1"/>
    <property type="molecule type" value="Genomic_DNA"/>
</dbReference>
<dbReference type="SUPFAM" id="SSF46894">
    <property type="entry name" value="C-terminal effector domain of the bipartite response regulators"/>
    <property type="match status" value="1"/>
</dbReference>
<dbReference type="InterPro" id="IPR015943">
    <property type="entry name" value="WD40/YVTN_repeat-like_dom_sf"/>
</dbReference>
<dbReference type="InterPro" id="IPR036388">
    <property type="entry name" value="WH-like_DNA-bd_sf"/>
</dbReference>
<gene>
    <name evidence="5" type="ORF">CE91St3_26650</name>
    <name evidence="7" type="ORF">DW828_16100</name>
    <name evidence="6" type="ORF">GMD92_14830</name>
</gene>
<dbReference type="RefSeq" id="WP_005633073.1">
    <property type="nucleotide sequence ID" value="NZ_BAABYG010000001.1"/>
</dbReference>
<comment type="caution">
    <text evidence="7">The sequence shown here is derived from an EMBL/GenBank/DDBJ whole genome shotgun (WGS) entry which is preliminary data.</text>
</comment>
<reference evidence="6 9" key="2">
    <citation type="journal article" date="2019" name="Nat. Med.">
        <title>A library of human gut bacterial isolates paired with longitudinal multiomics data enables mechanistic microbiome research.</title>
        <authorList>
            <person name="Poyet M."/>
            <person name="Groussin M."/>
            <person name="Gibbons S.M."/>
            <person name="Avila-Pacheco J."/>
            <person name="Jiang X."/>
            <person name="Kearney S.M."/>
            <person name="Perrotta A.R."/>
            <person name="Berdy B."/>
            <person name="Zhao S."/>
            <person name="Lieberman T.D."/>
            <person name="Swanson P.K."/>
            <person name="Smith M."/>
            <person name="Roesemann S."/>
            <person name="Alexander J.E."/>
            <person name="Rich S.A."/>
            <person name="Livny J."/>
            <person name="Vlamakis H."/>
            <person name="Clish C."/>
            <person name="Bullock K."/>
            <person name="Deik A."/>
            <person name="Scott J."/>
            <person name="Pierce K.A."/>
            <person name="Xavier R.J."/>
            <person name="Alm E.J."/>
        </authorList>
    </citation>
    <scope>NUCLEOTIDE SEQUENCE [LARGE SCALE GENOMIC DNA]</scope>
    <source>
        <strain evidence="6 9">BIOML-A16</strain>
    </source>
</reference>
<dbReference type="GO" id="GO:0006355">
    <property type="term" value="P:regulation of DNA-templated transcription"/>
    <property type="evidence" value="ECO:0007669"/>
    <property type="project" value="InterPro"/>
</dbReference>
<dbReference type="Gene3D" id="2.130.10.10">
    <property type="entry name" value="YVTN repeat-like/Quinoprotein amine dehydrogenase"/>
    <property type="match status" value="1"/>
</dbReference>
<reference evidence="5" key="3">
    <citation type="submission" date="2022-01" db="EMBL/GenBank/DDBJ databases">
        <title>Novel bile acid biosynthetic pathways are enriched in the microbiome of centenarians.</title>
        <authorList>
            <person name="Sato Y."/>
            <person name="Atarashi K."/>
            <person name="Plichta R.D."/>
            <person name="Arai Y."/>
            <person name="Sasajima S."/>
            <person name="Kearney M.S."/>
            <person name="Suda W."/>
            <person name="Takeshita K."/>
            <person name="Sasaki T."/>
            <person name="Okamoto S."/>
            <person name="Skelly N.A."/>
            <person name="Okamura Y."/>
            <person name="Vlamakis H."/>
            <person name="Li Y."/>
            <person name="Tanoue T."/>
            <person name="Takei H."/>
            <person name="Nittono H."/>
            <person name="Narushima S."/>
            <person name="Irie J."/>
            <person name="Itoh H."/>
            <person name="Moriya K."/>
            <person name="Sugiura Y."/>
            <person name="Suematsu M."/>
            <person name="Moritoki N."/>
            <person name="Shibata S."/>
            <person name="Littman R.D."/>
            <person name="Fischbach A.M."/>
            <person name="Uwamino Y."/>
            <person name="Inoue T."/>
            <person name="Honda A."/>
            <person name="Hattori M."/>
            <person name="Murai T."/>
            <person name="Xavier J.R."/>
            <person name="Hirose N."/>
            <person name="Honda K."/>
        </authorList>
    </citation>
    <scope>NUCLEOTIDE SEQUENCE</scope>
    <source>
        <strain evidence="5">CE91-St3</strain>
    </source>
</reference>
<evidence type="ECO:0000256" key="3">
    <source>
        <dbReference type="SAM" id="SignalP"/>
    </source>
</evidence>
<evidence type="ECO:0000313" key="6">
    <source>
        <dbReference type="EMBL" id="MTU70303.1"/>
    </source>
</evidence>
<dbReference type="InterPro" id="IPR013783">
    <property type="entry name" value="Ig-like_fold"/>
</dbReference>
<evidence type="ECO:0000313" key="9">
    <source>
        <dbReference type="Proteomes" id="UP000448908"/>
    </source>
</evidence>
<dbReference type="GO" id="GO:0003677">
    <property type="term" value="F:DNA binding"/>
    <property type="evidence" value="ECO:0007669"/>
    <property type="project" value="InterPro"/>
</dbReference>
<dbReference type="EMBL" id="WNDA01000025">
    <property type="protein sequence ID" value="MTU70303.1"/>
    <property type="molecule type" value="Genomic_DNA"/>
</dbReference>
<evidence type="ECO:0000313" key="7">
    <source>
        <dbReference type="EMBL" id="RHC81265.1"/>
    </source>
</evidence>
<feature type="domain" description="HTH luxR-type" evidence="4">
    <location>
        <begin position="625"/>
        <end position="682"/>
    </location>
</feature>
<dbReference type="EMBL" id="QSII01000025">
    <property type="protein sequence ID" value="RHC81265.1"/>
    <property type="molecule type" value="Genomic_DNA"/>
</dbReference>
<keyword evidence="2" id="KW-0812">Transmembrane</keyword>
<dbReference type="AlphaFoldDB" id="A0A3R6EZK0"/>
<feature type="coiled-coil region" evidence="1">
    <location>
        <begin position="504"/>
        <end position="580"/>
    </location>
</feature>
<keyword evidence="1" id="KW-0175">Coiled coil</keyword>
<dbReference type="OrthoDB" id="1090267at2"/>